<dbReference type="InterPro" id="IPR050543">
    <property type="entry name" value="eIF2G"/>
</dbReference>
<dbReference type="Proteomes" id="UP000006903">
    <property type="component" value="Chromosome"/>
</dbReference>
<dbReference type="EC" id="3.6.5.3" evidence="2"/>
<dbReference type="NCBIfam" id="TIGR03680">
    <property type="entry name" value="eif2g_arch"/>
    <property type="match status" value="1"/>
</dbReference>
<dbReference type="NCBIfam" id="NF003077">
    <property type="entry name" value="PRK04000.1"/>
    <property type="match status" value="1"/>
</dbReference>
<evidence type="ECO:0000256" key="9">
    <source>
        <dbReference type="ARBA" id="ARBA00023134"/>
    </source>
</evidence>
<dbReference type="InterPro" id="IPR000795">
    <property type="entry name" value="T_Tr_GTP-bd_dom"/>
</dbReference>
<dbReference type="InterPro" id="IPR009000">
    <property type="entry name" value="Transl_B-barrel_sf"/>
</dbReference>
<evidence type="ECO:0000256" key="2">
    <source>
        <dbReference type="ARBA" id="ARBA00011986"/>
    </source>
</evidence>
<dbReference type="NCBIfam" id="TIGR00231">
    <property type="entry name" value="small_GTP"/>
    <property type="match status" value="1"/>
</dbReference>
<dbReference type="FunFam" id="3.40.50.300:FF:000065">
    <property type="entry name" value="Eukaryotic translation initiation factor 2 subunit gamma"/>
    <property type="match status" value="1"/>
</dbReference>
<dbReference type="GO" id="GO:0001731">
    <property type="term" value="P:formation of translation preinitiation complex"/>
    <property type="evidence" value="ECO:0007669"/>
    <property type="project" value="TreeGrafter"/>
</dbReference>
<dbReference type="Pfam" id="PF09173">
    <property type="entry name" value="eIF2_C"/>
    <property type="match status" value="1"/>
</dbReference>
<organism evidence="12 13">
    <name type="scientific">Desulfurococcus amylolyticus (strain DSM 18924 / JCM 16383 / VKM B-2413 / 1221n)</name>
    <name type="common">Desulfurococcus kamchatkensis</name>
    <dbReference type="NCBI Taxonomy" id="490899"/>
    <lineage>
        <taxon>Archaea</taxon>
        <taxon>Thermoproteota</taxon>
        <taxon>Thermoprotei</taxon>
        <taxon>Desulfurococcales</taxon>
        <taxon>Desulfurococcaceae</taxon>
        <taxon>Desulfurococcus</taxon>
    </lineage>
</organism>
<dbReference type="AlphaFoldDB" id="B8D6E2"/>
<evidence type="ECO:0000256" key="10">
    <source>
        <dbReference type="ARBA" id="ARBA00048107"/>
    </source>
</evidence>
<dbReference type="SUPFAM" id="SSF52540">
    <property type="entry name" value="P-loop containing nucleoside triphosphate hydrolases"/>
    <property type="match status" value="1"/>
</dbReference>
<dbReference type="RefSeq" id="WP_012609014.1">
    <property type="nucleotide sequence ID" value="NC_011766.1"/>
</dbReference>
<evidence type="ECO:0000256" key="4">
    <source>
        <dbReference type="ARBA" id="ARBA00022723"/>
    </source>
</evidence>
<keyword evidence="4" id="KW-0479">Metal-binding</keyword>
<dbReference type="PROSITE" id="PS51722">
    <property type="entry name" value="G_TR_2"/>
    <property type="match status" value="1"/>
</dbReference>
<dbReference type="GO" id="GO:0005525">
    <property type="term" value="F:GTP binding"/>
    <property type="evidence" value="ECO:0007669"/>
    <property type="project" value="UniProtKB-KW"/>
</dbReference>
<dbReference type="InterPro" id="IPR044127">
    <property type="entry name" value="eIF2g_dom_2"/>
</dbReference>
<protein>
    <recommendedName>
        <fullName evidence="2">protein-synthesizing GTPase</fullName>
        <ecNumber evidence="2">3.6.5.3</ecNumber>
    </recommendedName>
</protein>
<evidence type="ECO:0000256" key="1">
    <source>
        <dbReference type="ARBA" id="ARBA00005388"/>
    </source>
</evidence>
<keyword evidence="8" id="KW-0648">Protein biosynthesis</keyword>
<dbReference type="InterPro" id="IPR027417">
    <property type="entry name" value="P-loop_NTPase"/>
</dbReference>
<dbReference type="HOGENOM" id="CLU_027154_0_1_2"/>
<dbReference type="eggNOG" id="arCOG01563">
    <property type="taxonomic scope" value="Archaea"/>
</dbReference>
<dbReference type="PANTHER" id="PTHR42854">
    <property type="entry name" value="EUKARYOTIC TRANSLATION INITIATION FACTOR 2 SUBUNIT 3 FAMILY MEMBER"/>
    <property type="match status" value="1"/>
</dbReference>
<dbReference type="InterPro" id="IPR015256">
    <property type="entry name" value="eIF2g_C"/>
</dbReference>
<dbReference type="CDD" id="cd03688">
    <property type="entry name" value="eIF2_gamma_II"/>
    <property type="match status" value="1"/>
</dbReference>
<evidence type="ECO:0000259" key="11">
    <source>
        <dbReference type="PROSITE" id="PS51722"/>
    </source>
</evidence>
<dbReference type="GeneID" id="7171851"/>
<feature type="domain" description="Tr-type G" evidence="11">
    <location>
        <begin position="7"/>
        <end position="203"/>
    </location>
</feature>
<keyword evidence="6" id="KW-0378">Hydrolase</keyword>
<dbReference type="GO" id="GO:0005829">
    <property type="term" value="C:cytosol"/>
    <property type="evidence" value="ECO:0007669"/>
    <property type="project" value="TreeGrafter"/>
</dbReference>
<dbReference type="Gene3D" id="2.40.30.10">
    <property type="entry name" value="Translation factors"/>
    <property type="match status" value="2"/>
</dbReference>
<dbReference type="InterPro" id="IPR005225">
    <property type="entry name" value="Small_GTP-bd"/>
</dbReference>
<dbReference type="PANTHER" id="PTHR42854:SF3">
    <property type="entry name" value="EUKARYOTIC TRANSLATION INITIATION FACTOR 2 SUBUNIT 3-RELATED"/>
    <property type="match status" value="1"/>
</dbReference>
<name>B8D6E2_DESA1</name>
<accession>B8D6E2</accession>
<proteinExistence type="inferred from homology"/>
<keyword evidence="3 12" id="KW-0396">Initiation factor</keyword>
<evidence type="ECO:0000256" key="6">
    <source>
        <dbReference type="ARBA" id="ARBA00022801"/>
    </source>
</evidence>
<dbReference type="SUPFAM" id="SSF50447">
    <property type="entry name" value="Translation proteins"/>
    <property type="match status" value="1"/>
</dbReference>
<keyword evidence="7" id="KW-0460">Magnesium</keyword>
<dbReference type="STRING" id="490899.DKAM_1347"/>
<dbReference type="FunFam" id="2.40.30.10:FF:000075">
    <property type="entry name" value="Translation initiation factor 2 subunit gamma"/>
    <property type="match status" value="1"/>
</dbReference>
<dbReference type="CDD" id="cd15490">
    <property type="entry name" value="eIF2_gamma_III"/>
    <property type="match status" value="1"/>
</dbReference>
<evidence type="ECO:0000256" key="3">
    <source>
        <dbReference type="ARBA" id="ARBA00022540"/>
    </source>
</evidence>
<dbReference type="PRINTS" id="PR00315">
    <property type="entry name" value="ELONGATNFCT"/>
</dbReference>
<keyword evidence="9" id="KW-0342">GTP-binding</keyword>
<sequence length="418" mass="45774">MPWDIKPPEVNIGVVGHVDHGKTTLVQALTGVWTAKHSLEIERGMTIKLGYADGNIAYCDGLPLPDAYTIKEYCPDGSESKLLRRVSYVDAPGHELYMTTMLSGAMIMDGAILVIAANEPCPQPQTVEHLMALNILGLRNIIIVQNKIDVVDKKRALENYNEILKLVKGTVAENAPIIPVSALHHINIDALLQAIQEIIPTPERDYTKPPLMYVVRSFDVNKPGTPYDKIEGGVIGGSLLQGRFRVGDEIMILPGIKTQVGSAKSQVSKYEPIVTTIEEVRYGNLIVDEARPGGLVAIQTKLDPSLTKGDQLVGSIVTTPRNNIPVVKTLEVRFQLFERIVGTKELGKLPPIQVNEKIAVAIGTANRVAVVKSIRKDIMTIELTDPVATWNGSRIAISRRVLARWRLAGWGIIEGVSE</sequence>
<dbReference type="InterPro" id="IPR044128">
    <property type="entry name" value="eIF2g_GTP-bd"/>
</dbReference>
<keyword evidence="5" id="KW-0547">Nucleotide-binding</keyword>
<dbReference type="GO" id="GO:0003924">
    <property type="term" value="F:GTPase activity"/>
    <property type="evidence" value="ECO:0007669"/>
    <property type="project" value="InterPro"/>
</dbReference>
<evidence type="ECO:0000313" key="12">
    <source>
        <dbReference type="EMBL" id="ACL11673.1"/>
    </source>
</evidence>
<evidence type="ECO:0000313" key="13">
    <source>
        <dbReference type="Proteomes" id="UP000006903"/>
    </source>
</evidence>
<reference evidence="12 13" key="1">
    <citation type="journal article" date="2009" name="J. Bacteriol.">
        <title>Complete genome sequence of the anaerobic, protein-degrading hyperthermophilic crenarchaeon Desulfurococcus kamchatkensis.</title>
        <authorList>
            <person name="Ravin N.V."/>
            <person name="Mardanov A.V."/>
            <person name="Beletsky A.V."/>
            <person name="Kublanov I.V."/>
            <person name="Kolganova T.V."/>
            <person name="Lebedinsky A.V."/>
            <person name="Chernyh N.A."/>
            <person name="Bonch-Osmolovskaya E.A."/>
            <person name="Skryabin K.G."/>
        </authorList>
    </citation>
    <scope>NUCLEOTIDE SEQUENCE [LARGE SCALE GENOMIC DNA]</scope>
    <source>
        <strain evidence="13">DSM 18924 / JCM 16383 / VKM B-2413 / 1221n</strain>
    </source>
</reference>
<dbReference type="GO" id="GO:0046872">
    <property type="term" value="F:metal ion binding"/>
    <property type="evidence" value="ECO:0007669"/>
    <property type="project" value="UniProtKB-KW"/>
</dbReference>
<evidence type="ECO:0000256" key="5">
    <source>
        <dbReference type="ARBA" id="ARBA00022741"/>
    </source>
</evidence>
<comment type="similarity">
    <text evidence="1">Belongs to the TRAFAC class translation factor GTPase superfamily. Classic translation factor GTPase family. EIF2G subfamily.</text>
</comment>
<dbReference type="GO" id="GO:0003743">
    <property type="term" value="F:translation initiation factor activity"/>
    <property type="evidence" value="ECO:0007669"/>
    <property type="project" value="UniProtKB-KW"/>
</dbReference>
<dbReference type="Pfam" id="PF00009">
    <property type="entry name" value="GTP_EFTU"/>
    <property type="match status" value="1"/>
</dbReference>
<dbReference type="KEGG" id="dka:DKAM_1347"/>
<gene>
    <name evidence="12" type="ordered locus">DKAM_1347</name>
</gene>
<dbReference type="InterPro" id="IPR022424">
    <property type="entry name" value="TIF2_gsu"/>
</dbReference>
<evidence type="ECO:0000256" key="7">
    <source>
        <dbReference type="ARBA" id="ARBA00022842"/>
    </source>
</evidence>
<dbReference type="SUPFAM" id="SSF50465">
    <property type="entry name" value="EF-Tu/eEF-1alpha/eIF2-gamma C-terminal domain"/>
    <property type="match status" value="1"/>
</dbReference>
<dbReference type="CDD" id="cd01888">
    <property type="entry name" value="eIF2_gamma"/>
    <property type="match status" value="1"/>
</dbReference>
<comment type="catalytic activity">
    <reaction evidence="10">
        <text>GTP + H2O = GDP + phosphate + H(+)</text>
        <dbReference type="Rhea" id="RHEA:19669"/>
        <dbReference type="ChEBI" id="CHEBI:15377"/>
        <dbReference type="ChEBI" id="CHEBI:15378"/>
        <dbReference type="ChEBI" id="CHEBI:37565"/>
        <dbReference type="ChEBI" id="CHEBI:43474"/>
        <dbReference type="ChEBI" id="CHEBI:58189"/>
        <dbReference type="EC" id="3.6.5.3"/>
    </reaction>
</comment>
<dbReference type="Gene3D" id="3.40.50.300">
    <property type="entry name" value="P-loop containing nucleotide triphosphate hydrolases"/>
    <property type="match status" value="1"/>
</dbReference>
<dbReference type="EMBL" id="CP001140">
    <property type="protein sequence ID" value="ACL11673.1"/>
    <property type="molecule type" value="Genomic_DNA"/>
</dbReference>
<dbReference type="InterPro" id="IPR009001">
    <property type="entry name" value="Transl_elong_EF1A/Init_IF2_C"/>
</dbReference>
<dbReference type="GO" id="GO:0000049">
    <property type="term" value="F:tRNA binding"/>
    <property type="evidence" value="ECO:0007669"/>
    <property type="project" value="InterPro"/>
</dbReference>
<evidence type="ECO:0000256" key="8">
    <source>
        <dbReference type="ARBA" id="ARBA00022917"/>
    </source>
</evidence>